<name>E4TRA1_MARTH</name>
<feature type="chain" id="PRO_5003187260" description="Outer membrane lipoprotein-sorting protein" evidence="1">
    <location>
        <begin position="21"/>
        <end position="250"/>
    </location>
</feature>
<accession>E4TRA1</accession>
<keyword evidence="1" id="KW-0732">Signal</keyword>
<dbReference type="OrthoDB" id="128937at2"/>
<proteinExistence type="predicted"/>
<organism evidence="2 3">
    <name type="scientific">Marivirga tractuosa (strain ATCC 23168 / DSM 4126 / NBRC 15989 / NCIMB 1408 / VKM B-1430 / H-43)</name>
    <name type="common">Microscilla tractuosa</name>
    <name type="synonym">Flexibacter tractuosus</name>
    <dbReference type="NCBI Taxonomy" id="643867"/>
    <lineage>
        <taxon>Bacteria</taxon>
        <taxon>Pseudomonadati</taxon>
        <taxon>Bacteroidota</taxon>
        <taxon>Cytophagia</taxon>
        <taxon>Cytophagales</taxon>
        <taxon>Marivirgaceae</taxon>
        <taxon>Marivirga</taxon>
    </lineage>
</organism>
<dbReference type="STRING" id="643867.Ftrac_3787"/>
<evidence type="ECO:0000313" key="2">
    <source>
        <dbReference type="EMBL" id="ADR23753.1"/>
    </source>
</evidence>
<keyword evidence="3" id="KW-1185">Reference proteome</keyword>
<dbReference type="KEGG" id="mtt:Ftrac_3787"/>
<dbReference type="HOGENOM" id="CLU_081300_0_0_10"/>
<dbReference type="Gene3D" id="2.50.20.10">
    <property type="entry name" value="Lipoprotein localisation LolA/LolB/LppX"/>
    <property type="match status" value="1"/>
</dbReference>
<reference evidence="2 3" key="1">
    <citation type="journal article" date="2011" name="Stand. Genomic Sci.">
        <title>Complete genome sequence of Marivirga tractuosa type strain (H-43).</title>
        <authorList>
            <person name="Pagani I."/>
            <person name="Chertkov O."/>
            <person name="Lapidus A."/>
            <person name="Lucas S."/>
            <person name="Del Rio T.G."/>
            <person name="Tice H."/>
            <person name="Copeland A."/>
            <person name="Cheng J.F."/>
            <person name="Nolan M."/>
            <person name="Saunders E."/>
            <person name="Pitluck S."/>
            <person name="Held B."/>
            <person name="Goodwin L."/>
            <person name="Liolios K."/>
            <person name="Ovchinikova G."/>
            <person name="Ivanova N."/>
            <person name="Mavromatis K."/>
            <person name="Pati A."/>
            <person name="Chen A."/>
            <person name="Palaniappan K."/>
            <person name="Land M."/>
            <person name="Hauser L."/>
            <person name="Jeffries C.D."/>
            <person name="Detter J.C."/>
            <person name="Han C."/>
            <person name="Tapia R."/>
            <person name="Ngatchou-Djao O.D."/>
            <person name="Rohde M."/>
            <person name="Goker M."/>
            <person name="Spring S."/>
            <person name="Sikorski J."/>
            <person name="Woyke T."/>
            <person name="Bristow J."/>
            <person name="Eisen J.A."/>
            <person name="Markowitz V."/>
            <person name="Hugenholtz P."/>
            <person name="Klenk H.P."/>
            <person name="Kyrpides N.C."/>
        </authorList>
    </citation>
    <scope>NUCLEOTIDE SEQUENCE [LARGE SCALE GENOMIC DNA]</scope>
    <source>
        <strain evidence="3">ATCC 23168 / DSM 4126 / NBRC 15989 / NCIMB 1408 / VKM B-1430 / H-43</strain>
    </source>
</reference>
<evidence type="ECO:0000256" key="1">
    <source>
        <dbReference type="SAM" id="SignalP"/>
    </source>
</evidence>
<dbReference type="RefSeq" id="WP_013455895.1">
    <property type="nucleotide sequence ID" value="NC_014759.1"/>
</dbReference>
<gene>
    <name evidence="2" type="ordered locus">Ftrac_3787</name>
</gene>
<dbReference type="Proteomes" id="UP000008720">
    <property type="component" value="Chromosome"/>
</dbReference>
<evidence type="ECO:0008006" key="4">
    <source>
        <dbReference type="Google" id="ProtNLM"/>
    </source>
</evidence>
<sequence>MKLKLLLPTIALLFSTAVYAQDITADEIINNYFENTGGKEAWGNLEGIKMTAKINQGGMEIPVEIVQLKTGKMYTKASLQGKELMQNVFDGEVLWSTNFQTMKAEKSDQETTDNAALETKDFPDALFNYKERGYQAELVGKETIEGAETYKVKLTKKPKKVDGKEVENITFYYFETENFVPILQETEIKQAPMAGKIQQTTMSDYQEVEGLYFPFSISSGIKDMGSQAIQIESIELNPEIDDEVFMYPTE</sequence>
<dbReference type="AlphaFoldDB" id="E4TRA1"/>
<evidence type="ECO:0000313" key="3">
    <source>
        <dbReference type="Proteomes" id="UP000008720"/>
    </source>
</evidence>
<dbReference type="EMBL" id="CP002349">
    <property type="protein sequence ID" value="ADR23753.1"/>
    <property type="molecule type" value="Genomic_DNA"/>
</dbReference>
<protein>
    <recommendedName>
        <fullName evidence="4">Outer membrane lipoprotein-sorting protein</fullName>
    </recommendedName>
</protein>
<dbReference type="eggNOG" id="COG2834">
    <property type="taxonomic scope" value="Bacteria"/>
</dbReference>
<feature type="signal peptide" evidence="1">
    <location>
        <begin position="1"/>
        <end position="20"/>
    </location>
</feature>